<dbReference type="Proteomes" id="UP000773850">
    <property type="component" value="Unassembled WGS sequence"/>
</dbReference>
<comment type="caution">
    <text evidence="1">The sequence shown here is derived from an EMBL/GenBank/DDBJ whole genome shotgun (WGS) entry which is preliminary data.</text>
</comment>
<organism evidence="1 2">
    <name type="scientific">Geobacillus stearothermophilus</name>
    <name type="common">Bacillus stearothermophilus</name>
    <dbReference type="NCBI Taxonomy" id="1422"/>
    <lineage>
        <taxon>Bacteria</taxon>
        <taxon>Bacillati</taxon>
        <taxon>Bacillota</taxon>
        <taxon>Bacilli</taxon>
        <taxon>Bacillales</taxon>
        <taxon>Anoxybacillaceae</taxon>
        <taxon>Geobacillus</taxon>
    </lineage>
</organism>
<proteinExistence type="predicted"/>
<dbReference type="EMBL" id="LUCS01000034">
    <property type="protein sequence ID" value="KAF6509461.1"/>
    <property type="molecule type" value="Genomic_DNA"/>
</dbReference>
<sequence length="39" mass="4332">MFGMGTGVSPPLSPLGNGDKYYYKGIELIVKDFFSFLQN</sequence>
<keyword evidence="2" id="KW-1185">Reference proteome</keyword>
<protein>
    <submittedName>
        <fullName evidence="1">Uncharacterized protein</fullName>
    </submittedName>
</protein>
<name>A0ABQ7HB89_GEOSE</name>
<reference evidence="1 2" key="1">
    <citation type="submission" date="2016-03" db="EMBL/GenBank/DDBJ databases">
        <title>Spore heat resistance.</title>
        <authorList>
            <person name="Boekhorst J."/>
            <person name="Berendsen E.M."/>
            <person name="Wells-Bennik M.H."/>
            <person name="Kuipers O.P."/>
        </authorList>
    </citation>
    <scope>NUCLEOTIDE SEQUENCE [LARGE SCALE GENOMIC DNA]</scope>
    <source>
        <strain evidence="1 2">GS8</strain>
    </source>
</reference>
<evidence type="ECO:0000313" key="2">
    <source>
        <dbReference type="Proteomes" id="UP000773850"/>
    </source>
</evidence>
<accession>A0ABQ7HB89</accession>
<gene>
    <name evidence="1" type="ORF">GS8_3230</name>
</gene>
<evidence type="ECO:0000313" key="1">
    <source>
        <dbReference type="EMBL" id="KAF6509461.1"/>
    </source>
</evidence>